<keyword evidence="5 10" id="KW-0418">Kinase</keyword>
<dbReference type="InterPro" id="IPR008271">
    <property type="entry name" value="Ser/Thr_kinase_AS"/>
</dbReference>
<name>A0A024UHV0_9STRA</name>
<keyword evidence="4" id="KW-0547">Nucleotide-binding</keyword>
<dbReference type="GeneID" id="20081243"/>
<dbReference type="InterPro" id="IPR011009">
    <property type="entry name" value="Kinase-like_dom_sf"/>
</dbReference>
<dbReference type="PANTHER" id="PTHR45998:SF2">
    <property type="entry name" value="SERINE_THREONINE-PROTEIN KINASE 16"/>
    <property type="match status" value="1"/>
</dbReference>
<dbReference type="SUPFAM" id="SSF56112">
    <property type="entry name" value="Protein kinase-like (PK-like)"/>
    <property type="match status" value="1"/>
</dbReference>
<dbReference type="PROSITE" id="PS50011">
    <property type="entry name" value="PROTEIN_KINASE_DOM"/>
    <property type="match status" value="1"/>
</dbReference>
<evidence type="ECO:0000256" key="5">
    <source>
        <dbReference type="ARBA" id="ARBA00022777"/>
    </source>
</evidence>
<dbReference type="GO" id="GO:0005737">
    <property type="term" value="C:cytoplasm"/>
    <property type="evidence" value="ECO:0007669"/>
    <property type="project" value="TreeGrafter"/>
</dbReference>
<evidence type="ECO:0000259" key="9">
    <source>
        <dbReference type="PROSITE" id="PS50011"/>
    </source>
</evidence>
<organism evidence="10">
    <name type="scientific">Aphanomyces invadans</name>
    <dbReference type="NCBI Taxonomy" id="157072"/>
    <lineage>
        <taxon>Eukaryota</taxon>
        <taxon>Sar</taxon>
        <taxon>Stramenopiles</taxon>
        <taxon>Oomycota</taxon>
        <taxon>Saprolegniomycetes</taxon>
        <taxon>Saprolegniales</taxon>
        <taxon>Verrucalvaceae</taxon>
        <taxon>Aphanomyces</taxon>
    </lineage>
</organism>
<reference evidence="10" key="1">
    <citation type="submission" date="2013-12" db="EMBL/GenBank/DDBJ databases">
        <title>The Genome Sequence of Aphanomyces invadans NJM9701.</title>
        <authorList>
            <consortium name="The Broad Institute Genomics Platform"/>
            <person name="Russ C."/>
            <person name="Tyler B."/>
            <person name="van West P."/>
            <person name="Dieguez-Uribeondo J."/>
            <person name="Young S.K."/>
            <person name="Zeng Q."/>
            <person name="Gargeya S."/>
            <person name="Fitzgerald M."/>
            <person name="Abouelleil A."/>
            <person name="Alvarado L."/>
            <person name="Chapman S.B."/>
            <person name="Gainer-Dewar J."/>
            <person name="Goldberg J."/>
            <person name="Griggs A."/>
            <person name="Gujja S."/>
            <person name="Hansen M."/>
            <person name="Howarth C."/>
            <person name="Imamovic A."/>
            <person name="Ireland A."/>
            <person name="Larimer J."/>
            <person name="McCowan C."/>
            <person name="Murphy C."/>
            <person name="Pearson M."/>
            <person name="Poon T.W."/>
            <person name="Priest M."/>
            <person name="Roberts A."/>
            <person name="Saif S."/>
            <person name="Shea T."/>
            <person name="Sykes S."/>
            <person name="Wortman J."/>
            <person name="Nusbaum C."/>
            <person name="Birren B."/>
        </authorList>
    </citation>
    <scope>NUCLEOTIDE SEQUENCE [LARGE SCALE GENOMIC DNA]</scope>
    <source>
        <strain evidence="10">NJM9701</strain>
    </source>
</reference>
<evidence type="ECO:0000256" key="1">
    <source>
        <dbReference type="ARBA" id="ARBA00012513"/>
    </source>
</evidence>
<feature type="domain" description="Protein kinase" evidence="9">
    <location>
        <begin position="12"/>
        <end position="317"/>
    </location>
</feature>
<comment type="catalytic activity">
    <reaction evidence="8">
        <text>L-seryl-[protein] + ATP = O-phospho-L-seryl-[protein] + ADP + H(+)</text>
        <dbReference type="Rhea" id="RHEA:17989"/>
        <dbReference type="Rhea" id="RHEA-COMP:9863"/>
        <dbReference type="Rhea" id="RHEA-COMP:11604"/>
        <dbReference type="ChEBI" id="CHEBI:15378"/>
        <dbReference type="ChEBI" id="CHEBI:29999"/>
        <dbReference type="ChEBI" id="CHEBI:30616"/>
        <dbReference type="ChEBI" id="CHEBI:83421"/>
        <dbReference type="ChEBI" id="CHEBI:456216"/>
        <dbReference type="EC" id="2.7.11.1"/>
    </reaction>
</comment>
<evidence type="ECO:0000256" key="8">
    <source>
        <dbReference type="ARBA" id="ARBA00048679"/>
    </source>
</evidence>
<dbReference type="InterPro" id="IPR052239">
    <property type="entry name" value="Ser/Thr-specific_kinases"/>
</dbReference>
<dbReference type="Gene3D" id="1.10.510.10">
    <property type="entry name" value="Transferase(Phosphotransferase) domain 1"/>
    <property type="match status" value="1"/>
</dbReference>
<dbReference type="SMART" id="SM00220">
    <property type="entry name" value="S_TKc"/>
    <property type="match status" value="1"/>
</dbReference>
<evidence type="ECO:0000313" key="10">
    <source>
        <dbReference type="EMBL" id="ETW05203.1"/>
    </source>
</evidence>
<dbReference type="RefSeq" id="XP_008866642.1">
    <property type="nucleotide sequence ID" value="XM_008868420.1"/>
</dbReference>
<dbReference type="Pfam" id="PF00069">
    <property type="entry name" value="Pkinase"/>
    <property type="match status" value="1"/>
</dbReference>
<evidence type="ECO:0000256" key="4">
    <source>
        <dbReference type="ARBA" id="ARBA00022741"/>
    </source>
</evidence>
<gene>
    <name evidence="10" type="ORF">H310_04193</name>
</gene>
<proteinExistence type="predicted"/>
<dbReference type="OrthoDB" id="248923at2759"/>
<dbReference type="EC" id="2.7.11.1" evidence="1"/>
<dbReference type="PANTHER" id="PTHR45998">
    <property type="entry name" value="SERINE/THREONINE-PROTEIN KINASE 16"/>
    <property type="match status" value="1"/>
</dbReference>
<dbReference type="eggNOG" id="KOG2345">
    <property type="taxonomic scope" value="Eukaryota"/>
</dbReference>
<comment type="catalytic activity">
    <reaction evidence="7">
        <text>L-threonyl-[protein] + ATP = O-phospho-L-threonyl-[protein] + ADP + H(+)</text>
        <dbReference type="Rhea" id="RHEA:46608"/>
        <dbReference type="Rhea" id="RHEA-COMP:11060"/>
        <dbReference type="Rhea" id="RHEA-COMP:11605"/>
        <dbReference type="ChEBI" id="CHEBI:15378"/>
        <dbReference type="ChEBI" id="CHEBI:30013"/>
        <dbReference type="ChEBI" id="CHEBI:30616"/>
        <dbReference type="ChEBI" id="CHEBI:61977"/>
        <dbReference type="ChEBI" id="CHEBI:456216"/>
        <dbReference type="EC" id="2.7.11.1"/>
    </reaction>
</comment>
<keyword evidence="6" id="KW-0067">ATP-binding</keyword>
<dbReference type="GO" id="GO:0004674">
    <property type="term" value="F:protein serine/threonine kinase activity"/>
    <property type="evidence" value="ECO:0007669"/>
    <property type="project" value="UniProtKB-KW"/>
</dbReference>
<evidence type="ECO:0000256" key="3">
    <source>
        <dbReference type="ARBA" id="ARBA00022679"/>
    </source>
</evidence>
<evidence type="ECO:0000256" key="6">
    <source>
        <dbReference type="ARBA" id="ARBA00022840"/>
    </source>
</evidence>
<sequence>MGNAIKLNGNTYSIRGKLGTGGFSEVYLVEGRLCPNAHLPSDRTEHDENNDSLYALKVMQCDDDDQLRRALMEVQVHRRLKHPNVVPLVESEIRMKVTRHHSAVQNALSKTKEVLLLFPVYSMGSLQQLLNKAEHMPLFDEPACLHIFLGIARGVREIHALGLAHRDIKPGNVLLSDTYAPVVMDLGSTAPLYVSINNHRDATVLVEEAAQFSSAPYRAPELWDDSFRGTVSGKADVWSLGCILYALVFGPFGPFESPHDGVQRLAILNGTVKFPSHVSSDGGVSVAYVALIQRLLQVNVDNRPTLDDVITATEKLLESITCPDNDFVGVVGKGFSSDPDSVASSTGQRKTQARDLAYKGRSILNTALAL</sequence>
<accession>A0A024UHV0</accession>
<dbReference type="VEuPathDB" id="FungiDB:H310_04193"/>
<dbReference type="GO" id="GO:0005524">
    <property type="term" value="F:ATP binding"/>
    <property type="evidence" value="ECO:0007669"/>
    <property type="project" value="UniProtKB-KW"/>
</dbReference>
<evidence type="ECO:0000256" key="7">
    <source>
        <dbReference type="ARBA" id="ARBA00047899"/>
    </source>
</evidence>
<protein>
    <recommendedName>
        <fullName evidence="1">non-specific serine/threonine protein kinase</fullName>
        <ecNumber evidence="1">2.7.11.1</ecNumber>
    </recommendedName>
</protein>
<evidence type="ECO:0000256" key="2">
    <source>
        <dbReference type="ARBA" id="ARBA00022527"/>
    </source>
</evidence>
<dbReference type="AlphaFoldDB" id="A0A024UHV0"/>
<dbReference type="EMBL" id="KI913957">
    <property type="protein sequence ID" value="ETW05203.1"/>
    <property type="molecule type" value="Genomic_DNA"/>
</dbReference>
<dbReference type="InterPro" id="IPR000719">
    <property type="entry name" value="Prot_kinase_dom"/>
</dbReference>
<dbReference type="PROSITE" id="PS00108">
    <property type="entry name" value="PROTEIN_KINASE_ST"/>
    <property type="match status" value="1"/>
</dbReference>
<keyword evidence="3" id="KW-0808">Transferase</keyword>
<keyword evidence="2" id="KW-0723">Serine/threonine-protein kinase</keyword>